<dbReference type="PANTHER" id="PTHR12992:SF44">
    <property type="entry name" value="NUDIX HYDROLASE DOMAIN-CONTAINING PROTEIN"/>
    <property type="match status" value="1"/>
</dbReference>
<dbReference type="Proteomes" id="UP000751190">
    <property type="component" value="Unassembled WGS sequence"/>
</dbReference>
<dbReference type="PROSITE" id="PS51462">
    <property type="entry name" value="NUDIX"/>
    <property type="match status" value="1"/>
</dbReference>
<dbReference type="OrthoDB" id="77989at2759"/>
<dbReference type="InterPro" id="IPR045121">
    <property type="entry name" value="CoAse"/>
</dbReference>
<name>A0A8J5XBX7_DIALT</name>
<dbReference type="CDD" id="cd03426">
    <property type="entry name" value="NUDIX_CoAse_Nudt7"/>
    <property type="match status" value="1"/>
</dbReference>
<sequence length="275" mass="29719">MSLTRARVRLFTRRHASVAAVLRASADGGLELLLIQRIASERDRWSAHVALPGGVVHDDESALDAAMRECREEVGLDLAEPGRYELLGELDERLATSGLAVSTFVVRCTAPAAVAAPRLDLQPTEVACAWWVPLDALRPAAVVDSRVPASAYLPRALRARPWLSRALGVDSVLTRSIPIAWPPAAGAPVPPPADGGHPFLWGLTFGIVGDLRRALGMPGLVPPLHPRPNVRFAPLLHPANALICHLRIAFALRTLAMRSPALSALLQPTRRWRRA</sequence>
<dbReference type="AlphaFoldDB" id="A0A8J5XBX7"/>
<feature type="domain" description="Nudix hydrolase" evidence="1">
    <location>
        <begin position="13"/>
        <end position="155"/>
    </location>
</feature>
<dbReference type="Gene3D" id="3.90.79.10">
    <property type="entry name" value="Nucleoside Triphosphate Pyrophosphohydrolase"/>
    <property type="match status" value="1"/>
</dbReference>
<proteinExistence type="predicted"/>
<dbReference type="PANTHER" id="PTHR12992">
    <property type="entry name" value="NUDIX HYDROLASE"/>
    <property type="match status" value="1"/>
</dbReference>
<dbReference type="Pfam" id="PF00293">
    <property type="entry name" value="NUDIX"/>
    <property type="match status" value="1"/>
</dbReference>
<evidence type="ECO:0000259" key="1">
    <source>
        <dbReference type="PROSITE" id="PS51462"/>
    </source>
</evidence>
<organism evidence="2 3">
    <name type="scientific">Diacronema lutheri</name>
    <name type="common">Unicellular marine alga</name>
    <name type="synonym">Monochrysis lutheri</name>
    <dbReference type="NCBI Taxonomy" id="2081491"/>
    <lineage>
        <taxon>Eukaryota</taxon>
        <taxon>Haptista</taxon>
        <taxon>Haptophyta</taxon>
        <taxon>Pavlovophyceae</taxon>
        <taxon>Pavlovales</taxon>
        <taxon>Pavlovaceae</taxon>
        <taxon>Diacronema</taxon>
    </lineage>
</organism>
<reference evidence="2" key="1">
    <citation type="submission" date="2021-05" db="EMBL/GenBank/DDBJ databases">
        <title>The genome of the haptophyte Pavlova lutheri (Diacronema luteri, Pavlovales) - a model for lipid biosynthesis in eukaryotic algae.</title>
        <authorList>
            <person name="Hulatt C.J."/>
            <person name="Posewitz M.C."/>
        </authorList>
    </citation>
    <scope>NUCLEOTIDE SEQUENCE</scope>
    <source>
        <strain evidence="2">NIVA-4/92</strain>
    </source>
</reference>
<comment type="caution">
    <text evidence="2">The sequence shown here is derived from an EMBL/GenBank/DDBJ whole genome shotgun (WGS) entry which is preliminary data.</text>
</comment>
<gene>
    <name evidence="2" type="ORF">KFE25_010838</name>
</gene>
<dbReference type="EMBL" id="JAGTXO010000030">
    <property type="protein sequence ID" value="KAG8460783.1"/>
    <property type="molecule type" value="Genomic_DNA"/>
</dbReference>
<dbReference type="GO" id="GO:0010945">
    <property type="term" value="F:coenzyme A diphosphatase activity"/>
    <property type="evidence" value="ECO:0007669"/>
    <property type="project" value="InterPro"/>
</dbReference>
<dbReference type="InterPro" id="IPR000086">
    <property type="entry name" value="NUDIX_hydrolase_dom"/>
</dbReference>
<evidence type="ECO:0000313" key="2">
    <source>
        <dbReference type="EMBL" id="KAG8460783.1"/>
    </source>
</evidence>
<protein>
    <recommendedName>
        <fullName evidence="1">Nudix hydrolase domain-containing protein</fullName>
    </recommendedName>
</protein>
<evidence type="ECO:0000313" key="3">
    <source>
        <dbReference type="Proteomes" id="UP000751190"/>
    </source>
</evidence>
<dbReference type="SUPFAM" id="SSF55811">
    <property type="entry name" value="Nudix"/>
    <property type="match status" value="1"/>
</dbReference>
<keyword evidence="3" id="KW-1185">Reference proteome</keyword>
<dbReference type="OMA" id="FHWRRRQ"/>
<accession>A0A8J5XBX7</accession>
<dbReference type="InterPro" id="IPR015797">
    <property type="entry name" value="NUDIX_hydrolase-like_dom_sf"/>
</dbReference>